<feature type="compositionally biased region" description="Basic and acidic residues" evidence="2">
    <location>
        <begin position="1293"/>
        <end position="1314"/>
    </location>
</feature>
<dbReference type="EMBL" id="DF977469">
    <property type="protein sequence ID" value="GAP86904.1"/>
    <property type="molecule type" value="Genomic_DNA"/>
</dbReference>
<dbReference type="Proteomes" id="UP000054516">
    <property type="component" value="Unassembled WGS sequence"/>
</dbReference>
<evidence type="ECO:0000256" key="1">
    <source>
        <dbReference type="SAM" id="Coils"/>
    </source>
</evidence>
<proteinExistence type="predicted"/>
<sequence>MLSGVIAPVALPLGSLAVEIPREEIANELEKTDLPSLVDSFGSILSKSNVRFRRTVEADPKTIHDVARPDFGLSTLTKKNARLASTLANIGDREDLPSILFKKNAAVIGGAIVHDINLVVGEDKNRFGNLPLLPIQVPLGYKARLFSREPENKGEAPVSMLLFPEHYTAPPGFENVNVFGEEAKTADAASTNVATSFESDFQDSMAKSGMKMTDLKLYTISGDIVDFWGIKGLTAKLYKYKGVESDAQKEGDTNSDKEVETENDPVREKIVIDSRSLAFAGKPLATLFPYIESEDIKNLPIANLELTYSEDETKNPLYQPGLRLELDVQLKGCLKWAGDAIKNLFGSLDTPPTIHLSAWLSKERNWSKPPQIENLILQGYFKDMSLKAWNILEFQTLGMELTALKSANSWNFGFGLIGEVAVTGIPEAQVPLKLSYRIARDIGSDEDGDEGEGEKNPSRIWNLTINASEWKGIFGYNIELEGATLFASFDEGHFASSVALDIAGVVKLGDGRFDIHGRFAKDWKHAVTWTWVDVESKDGVPMKLEDHFIEASIGDLTLSDIKKLYSQITGQEGSRDSEDHNISDDELKFKAMKFRISSTKYANAKLNRKAIELSGEVTVGDATSYSANLTFATEGITVTGAVSNVRIPDTDIFIEKAGLNAFLALKGGKDLQTGESDSRSKSSLSILGVIKYHEVTFKAGFHTAKDENKERDWLVFGSAQRIRLREVWPSIPEDSFLNLQLDNVTVIASAKSRKRRSKKLPKQINDNNESEKDSSTDVADEDAEAGVSSETHANWDVMAEVEAYDYPVKQGFQICATISNFQQLEELNNGNKVDGLMIALSYDTKGEIAASLRLPSSFQVSLSACAYLSDFSASIGSSTEDGMYLELRATLIVNMEDSDPFSVQGIIVGTFTGAHGALVMDPSSQWINPFSLNKELIVSNLGIEIGFDYATVFVVGPTRFALKGQLNIREYQYLMNVGVDVTKAAGVLNVEIAKLDIADIVKIAGILLDDAVLAQEADQAKGLVVFSDLKLYLSSGATFMGEYYSRGIQVRGKLNFFDKQGEFDGTFTEDGVVIKGGLDAFKIGGLEVTSLKEYKGKKRATINIETTKSMQKILIDGIIRYDDIELQVYINADLEQKYFDFDIYIKLADALQFTLKGDVKVNDPNELESAVVHFEAHLEAKIIEIIGEGIINSINALEEQAKHAIEEAETKIRERLTQLNDELAQRKEELDEMRRQSHLEVLAKRQKVAEENDFLRRTYDEIDEFKRKYEAAKDRKDRNEDEMREQMAKRDAAMARLSEKKREMRDEYDRKINEQRSNQARWQSERNRLTQQKEASWGDILRKKELADANWRYWTQIEEERYNWKLQTMRNLDECGLFDKAYWLAKLGEATLGLEQAHGSKIAETEILHAVEAVTSSDEFKTVEHGINDAAYEVSRFGRALDGLIAKGPMGYIEEMTHDDRVELDRQISLCDKLMALSRELEEELRTARKALEDEKGRLRPEQEEARKRIVRLEAEIKLKPFEEAYKNKQQDYERIKIMADALVDQLEDIEKGINVGADVLRQVTKVVMEGLPDIREIHVKASSDALVKHEPLLFSVTVRWMGQDHTCRVEWAPNQDAHELYESAAKSVVAIADD</sequence>
<dbReference type="OrthoDB" id="3219467at2759"/>
<evidence type="ECO:0000313" key="3">
    <source>
        <dbReference type="EMBL" id="GAP86904.1"/>
    </source>
</evidence>
<evidence type="ECO:0000313" key="4">
    <source>
        <dbReference type="Proteomes" id="UP000054516"/>
    </source>
</evidence>
<keyword evidence="4" id="KW-1185">Reference proteome</keyword>
<dbReference type="OMA" id="CATIRKF"/>
<feature type="region of interest" description="Disordered" evidence="2">
    <location>
        <begin position="1293"/>
        <end position="1328"/>
    </location>
</feature>
<evidence type="ECO:0000256" key="2">
    <source>
        <dbReference type="SAM" id="MobiDB-lite"/>
    </source>
</evidence>
<gene>
    <name evidence="3" type="ORF">SAMD00023353_2400470</name>
</gene>
<organism evidence="3">
    <name type="scientific">Rosellinia necatrix</name>
    <name type="common">White root-rot fungus</name>
    <dbReference type="NCBI Taxonomy" id="77044"/>
    <lineage>
        <taxon>Eukaryota</taxon>
        <taxon>Fungi</taxon>
        <taxon>Dikarya</taxon>
        <taxon>Ascomycota</taxon>
        <taxon>Pezizomycotina</taxon>
        <taxon>Sordariomycetes</taxon>
        <taxon>Xylariomycetidae</taxon>
        <taxon>Xylariales</taxon>
        <taxon>Xylariaceae</taxon>
        <taxon>Rosellinia</taxon>
    </lineage>
</organism>
<accession>A0A1W2TFQ7</accession>
<name>A0A1W2TFQ7_ROSNE</name>
<feature type="region of interest" description="Disordered" evidence="2">
    <location>
        <begin position="757"/>
        <end position="790"/>
    </location>
</feature>
<dbReference type="STRING" id="77044.A0A1W2TFQ7"/>
<protein>
    <submittedName>
        <fullName evidence="3">Uncharacterized protein</fullName>
    </submittedName>
</protein>
<feature type="coiled-coil region" evidence="1">
    <location>
        <begin position="1471"/>
        <end position="1498"/>
    </location>
</feature>
<reference evidence="3" key="1">
    <citation type="submission" date="2016-03" db="EMBL/GenBank/DDBJ databases">
        <title>Draft genome sequence of Rosellinia necatrix.</title>
        <authorList>
            <person name="Kanematsu S."/>
        </authorList>
    </citation>
    <scope>NUCLEOTIDE SEQUENCE [LARGE SCALE GENOMIC DNA]</scope>
    <source>
        <strain evidence="3">W97</strain>
    </source>
</reference>
<keyword evidence="1" id="KW-0175">Coiled coil</keyword>